<reference evidence="15" key="1">
    <citation type="submission" date="2025-08" db="UniProtKB">
        <authorList>
            <consortium name="RefSeq"/>
        </authorList>
    </citation>
    <scope>IDENTIFICATION</scope>
    <source>
        <strain evidence="15">OHB3-1</strain>
    </source>
</reference>
<evidence type="ECO:0000256" key="7">
    <source>
        <dbReference type="ARBA" id="ARBA00023212"/>
    </source>
</evidence>
<keyword evidence="11" id="KW-0175">Coiled coil</keyword>
<name>A0A6J1CQL0_MOMCH</name>
<evidence type="ECO:0000256" key="4">
    <source>
        <dbReference type="ARBA" id="ARBA00022741"/>
    </source>
</evidence>
<keyword evidence="2" id="KW-0963">Cytoplasm</keyword>
<dbReference type="GO" id="GO:0090307">
    <property type="term" value="P:mitotic spindle assembly"/>
    <property type="evidence" value="ECO:0007669"/>
    <property type="project" value="TreeGrafter"/>
</dbReference>
<comment type="function">
    <text evidence="9">Responsible for microtubule translocation. May be important for the organization of phragmoplast-specific arrays of microtubules. Plays an essential role in stabilizing the mitotic spindle. Required during mitotic cytokinesis.</text>
</comment>
<dbReference type="InterPro" id="IPR047241">
    <property type="entry name" value="KIF11-like_kin_motor_dom"/>
</dbReference>
<organism evidence="14 15">
    <name type="scientific">Momordica charantia</name>
    <name type="common">Bitter gourd</name>
    <name type="synonym">Balsam pear</name>
    <dbReference type="NCBI Taxonomy" id="3673"/>
    <lineage>
        <taxon>Eukaryota</taxon>
        <taxon>Viridiplantae</taxon>
        <taxon>Streptophyta</taxon>
        <taxon>Embryophyta</taxon>
        <taxon>Tracheophyta</taxon>
        <taxon>Spermatophyta</taxon>
        <taxon>Magnoliopsida</taxon>
        <taxon>eudicotyledons</taxon>
        <taxon>Gunneridae</taxon>
        <taxon>Pentapetalae</taxon>
        <taxon>rosids</taxon>
        <taxon>fabids</taxon>
        <taxon>Cucurbitales</taxon>
        <taxon>Cucurbitaceae</taxon>
        <taxon>Momordiceae</taxon>
        <taxon>Momordica</taxon>
    </lineage>
</organism>
<dbReference type="SUPFAM" id="SSF52540">
    <property type="entry name" value="P-loop containing nucleoside triphosphate hydrolases"/>
    <property type="match status" value="1"/>
</dbReference>
<protein>
    <submittedName>
        <fullName evidence="15">Kinesin-like protein KIN-5B</fullName>
    </submittedName>
</protein>
<dbReference type="PROSITE" id="PS00411">
    <property type="entry name" value="KINESIN_MOTOR_1"/>
    <property type="match status" value="1"/>
</dbReference>
<dbReference type="PANTHER" id="PTHR47970">
    <property type="entry name" value="KINESIN-LIKE PROTEIN KIF11"/>
    <property type="match status" value="1"/>
</dbReference>
<proteinExistence type="inferred from homology"/>
<feature type="binding site" evidence="10">
    <location>
        <begin position="136"/>
        <end position="143"/>
    </location>
    <ligand>
        <name>ATP</name>
        <dbReference type="ChEBI" id="CHEBI:30616"/>
    </ligand>
</feature>
<dbReference type="Gene3D" id="3.40.850.10">
    <property type="entry name" value="Kinesin motor domain"/>
    <property type="match status" value="1"/>
</dbReference>
<dbReference type="GO" id="GO:0008017">
    <property type="term" value="F:microtubule binding"/>
    <property type="evidence" value="ECO:0007669"/>
    <property type="project" value="InterPro"/>
</dbReference>
<dbReference type="GO" id="GO:0005524">
    <property type="term" value="F:ATP binding"/>
    <property type="evidence" value="ECO:0007669"/>
    <property type="project" value="UniProtKB-UniRule"/>
</dbReference>
<dbReference type="InterPro" id="IPR019821">
    <property type="entry name" value="Kinesin_motor_CS"/>
</dbReference>
<dbReference type="SMART" id="SM00129">
    <property type="entry name" value="KISc"/>
    <property type="match status" value="1"/>
</dbReference>
<dbReference type="InterPro" id="IPR036961">
    <property type="entry name" value="Kinesin_motor_dom_sf"/>
</dbReference>
<keyword evidence="5 10" id="KW-0067">ATP-binding</keyword>
<feature type="domain" description="Kinesin motor" evidence="13">
    <location>
        <begin position="52"/>
        <end position="392"/>
    </location>
</feature>
<dbReference type="AlphaFoldDB" id="A0A6J1CQL0"/>
<dbReference type="GO" id="GO:0072686">
    <property type="term" value="C:mitotic spindle"/>
    <property type="evidence" value="ECO:0007669"/>
    <property type="project" value="TreeGrafter"/>
</dbReference>
<keyword evidence="3" id="KW-0493">Microtubule</keyword>
<evidence type="ECO:0000256" key="3">
    <source>
        <dbReference type="ARBA" id="ARBA00022701"/>
    </source>
</evidence>
<evidence type="ECO:0000256" key="8">
    <source>
        <dbReference type="ARBA" id="ARBA00034704"/>
    </source>
</evidence>
<feature type="compositionally biased region" description="Basic and acidic residues" evidence="12">
    <location>
        <begin position="27"/>
        <end position="37"/>
    </location>
</feature>
<dbReference type="Proteomes" id="UP000504603">
    <property type="component" value="Unplaced"/>
</dbReference>
<dbReference type="GO" id="GO:0005876">
    <property type="term" value="C:spindle microtubule"/>
    <property type="evidence" value="ECO:0007669"/>
    <property type="project" value="TreeGrafter"/>
</dbReference>
<dbReference type="InterPro" id="IPR027417">
    <property type="entry name" value="P-loop_NTPase"/>
</dbReference>
<keyword evidence="7" id="KW-0206">Cytoskeleton</keyword>
<sequence>MVPLTPDQSKKAGVGVTASPAPFLTPRPERRRTDSRGSDSSSSHHNRDKEVSVQVVLRCRPLNDDEQRSPQVISCNELRREVSVLQSVANKQVDRIFSFDKVFGPKAQQRSIYEQAIAPIVSEVLEGFNCTVFAYGQTGTGKTYTMEGGMKNKGKDLPAEAGVIPRAVRQIFDTLEEQNVDYSMKVTFLELYNEEITDLLAQEDQSRSVEEKQKKPISLMEDGKGAVVVRGLEEEAVYSLNEIYTLLERGSAKRRTSETLLNKRSSRSHSIFSITLHIKESSVGDEELIKCGKLNLVDLAGSENISRSGAREARAREAGEINKSLLTLGRVINALVEHSTHIPYRDSKLTRLLRDSLGGKTKTCVIATISPSANCLEETLSTLDYAHRAKHIKNKPEANQKISKAVLLKDLYLEIEKMKEDIRAAREKNGVYIPRERYAQDEAEKKARSERIEQLENDLNLSEKQVESFRELYLTEQKMKLDVEQELKDCMVNLKSRNKALSDLQDEHGLAISALKEKESIISQLKTSENSLLQRAKSLRMDLQNASEDISLLFEKIDQKDRMEAENQSRVLTFGSKLDQNLKDLHKIILGSVTQHQEQLRYMEEHAHTYLASKSDATQVLETKVEKMAQTYSSGVAALRQLIKTLQQNVSTDLEQMNDTVSTQAISVENFLVNAVLEAKEVVKEIQSSLDDQKQLLALSIQRQEEGLQHSLVSARNISNASINFFNELHSHASKVMTLLEEGQIKRSNQLVNFEKMFKEQAEKEEKQALESIAAIIANLTSKKADMVSDASKNIQELNLQSNKILQQEMSCMQQVSNCAKKGMSKYVENAESHFTESMISANESKTVFENHIEECSKRLDHSQKQWEDAQLSVIKLSKNGATEIESSVKASICKNHFAQEEFATVSSALDADFDAEISGVLAAVNDSLRLDQENKKELDSISTSCSEELKSTQNNHGRTVSKIRDQAEQCLIKDYLVDQHTDSTPKKRVIAVPSLASIEELRTPAHHLKEGISTENKLKWGLLEGKTQDANGAVLPMRAPFTNVN</sequence>
<dbReference type="Pfam" id="PF00225">
    <property type="entry name" value="Kinesin"/>
    <property type="match status" value="1"/>
</dbReference>
<keyword evidence="4 10" id="KW-0547">Nucleotide-binding</keyword>
<dbReference type="RefSeq" id="XP_022143859.1">
    <property type="nucleotide sequence ID" value="XM_022288167.1"/>
</dbReference>
<accession>A0A6J1CQL0</accession>
<feature type="region of interest" description="Disordered" evidence="12">
    <location>
        <begin position="1"/>
        <end position="52"/>
    </location>
</feature>
<evidence type="ECO:0000256" key="11">
    <source>
        <dbReference type="SAM" id="Coils"/>
    </source>
</evidence>
<dbReference type="KEGG" id="mcha:111013671"/>
<evidence type="ECO:0000256" key="6">
    <source>
        <dbReference type="ARBA" id="ARBA00023175"/>
    </source>
</evidence>
<evidence type="ECO:0000313" key="14">
    <source>
        <dbReference type="Proteomes" id="UP000504603"/>
    </source>
</evidence>
<dbReference type="FunFam" id="3.40.850.10:FF:000019">
    <property type="entry name" value="Kinesin-like protein KIN-5D"/>
    <property type="match status" value="1"/>
</dbReference>
<evidence type="ECO:0000256" key="5">
    <source>
        <dbReference type="ARBA" id="ARBA00022840"/>
    </source>
</evidence>
<feature type="coiled-coil region" evidence="11">
    <location>
        <begin position="759"/>
        <end position="808"/>
    </location>
</feature>
<dbReference type="PRINTS" id="PR00380">
    <property type="entry name" value="KINESINHEAVY"/>
</dbReference>
<evidence type="ECO:0000256" key="12">
    <source>
        <dbReference type="SAM" id="MobiDB-lite"/>
    </source>
</evidence>
<dbReference type="CDD" id="cd01364">
    <property type="entry name" value="KISc_BimC_Eg5"/>
    <property type="match status" value="1"/>
</dbReference>
<gene>
    <name evidence="15" type="primary">LOC111013671</name>
</gene>
<evidence type="ECO:0000256" key="2">
    <source>
        <dbReference type="ARBA" id="ARBA00022490"/>
    </source>
</evidence>
<evidence type="ECO:0000256" key="9">
    <source>
        <dbReference type="ARBA" id="ARBA00046159"/>
    </source>
</evidence>
<dbReference type="GO" id="GO:0051231">
    <property type="term" value="P:spindle elongation"/>
    <property type="evidence" value="ECO:0007669"/>
    <property type="project" value="TreeGrafter"/>
</dbReference>
<comment type="similarity">
    <text evidence="8">Belongs to the TRAFAC class myosin-kinesin ATPase superfamily. Kinesin family. KIN-5/BimC subfamily.</text>
</comment>
<dbReference type="InterPro" id="IPR001752">
    <property type="entry name" value="Kinesin_motor_dom"/>
</dbReference>
<dbReference type="OrthoDB" id="3176171at2759"/>
<dbReference type="PROSITE" id="PS50067">
    <property type="entry name" value="KINESIN_MOTOR_2"/>
    <property type="match status" value="1"/>
</dbReference>
<evidence type="ECO:0000313" key="15">
    <source>
        <dbReference type="RefSeq" id="XP_022143859.1"/>
    </source>
</evidence>
<comment type="subcellular location">
    <subcellularLocation>
        <location evidence="1">Cytoplasm</location>
        <location evidence="1">Cytoskeleton</location>
        <location evidence="1">Spindle</location>
    </subcellularLocation>
</comment>
<evidence type="ECO:0000259" key="13">
    <source>
        <dbReference type="PROSITE" id="PS50067"/>
    </source>
</evidence>
<dbReference type="GeneID" id="111013671"/>
<keyword evidence="6 10" id="KW-0505">Motor protein</keyword>
<dbReference type="GO" id="GO:0007018">
    <property type="term" value="P:microtubule-based movement"/>
    <property type="evidence" value="ECO:0007669"/>
    <property type="project" value="InterPro"/>
</dbReference>
<dbReference type="GO" id="GO:0008574">
    <property type="term" value="F:plus-end-directed microtubule motor activity"/>
    <property type="evidence" value="ECO:0007669"/>
    <property type="project" value="TreeGrafter"/>
</dbReference>
<dbReference type="InterPro" id="IPR047149">
    <property type="entry name" value="KIF11-like"/>
</dbReference>
<dbReference type="PANTHER" id="PTHR47970:SF32">
    <property type="entry name" value="KINESIN-LIKE PROTEIN KIN-5B"/>
    <property type="match status" value="1"/>
</dbReference>
<evidence type="ECO:0000256" key="1">
    <source>
        <dbReference type="ARBA" id="ARBA00004186"/>
    </source>
</evidence>
<feature type="coiled-coil region" evidence="11">
    <location>
        <begin position="408"/>
        <end position="472"/>
    </location>
</feature>
<keyword evidence="14" id="KW-1185">Reference proteome</keyword>
<evidence type="ECO:0000256" key="10">
    <source>
        <dbReference type="PROSITE-ProRule" id="PRU00283"/>
    </source>
</evidence>